<organism evidence="3 4">
    <name type="scientific">Geomicrobium sediminis</name>
    <dbReference type="NCBI Taxonomy" id="1347788"/>
    <lineage>
        <taxon>Bacteria</taxon>
        <taxon>Bacillati</taxon>
        <taxon>Bacillota</taxon>
        <taxon>Bacilli</taxon>
        <taxon>Bacillales</taxon>
        <taxon>Geomicrobium</taxon>
    </lineage>
</organism>
<dbReference type="Pfam" id="PF13828">
    <property type="entry name" value="DUF4190"/>
    <property type="match status" value="1"/>
</dbReference>
<feature type="transmembrane region" description="Helical" evidence="1">
    <location>
        <begin position="6"/>
        <end position="33"/>
    </location>
</feature>
<evidence type="ECO:0000313" key="3">
    <source>
        <dbReference type="EMBL" id="MBM7631323.1"/>
    </source>
</evidence>
<keyword evidence="1" id="KW-1133">Transmembrane helix</keyword>
<accession>A0ABS2P7D1</accession>
<keyword evidence="1" id="KW-0812">Transmembrane</keyword>
<evidence type="ECO:0000259" key="2">
    <source>
        <dbReference type="Pfam" id="PF13828"/>
    </source>
</evidence>
<feature type="domain" description="DUF4190" evidence="2">
    <location>
        <begin position="4"/>
        <end position="63"/>
    </location>
</feature>
<sequence length="75" mass="7692">MNGKAIASVILGLVSFFVSWIGFLTGVVGLVLGIMAVREPNGGGLAITGIIISGLSVFLNILLIIFGVAFLGFLI</sequence>
<comment type="caution">
    <text evidence="3">The sequence shown here is derived from an EMBL/GenBank/DDBJ whole genome shotgun (WGS) entry which is preliminary data.</text>
</comment>
<keyword evidence="4" id="KW-1185">Reference proteome</keyword>
<dbReference type="InterPro" id="IPR025241">
    <property type="entry name" value="DUF4190"/>
</dbReference>
<evidence type="ECO:0000256" key="1">
    <source>
        <dbReference type="SAM" id="Phobius"/>
    </source>
</evidence>
<dbReference type="EMBL" id="JAFBEC010000001">
    <property type="protein sequence ID" value="MBM7631323.1"/>
    <property type="molecule type" value="Genomic_DNA"/>
</dbReference>
<gene>
    <name evidence="3" type="ORF">JOD17_000414</name>
</gene>
<name>A0ABS2P7D1_9BACL</name>
<keyword evidence="1" id="KW-0472">Membrane</keyword>
<reference evidence="3 4" key="1">
    <citation type="submission" date="2021-01" db="EMBL/GenBank/DDBJ databases">
        <title>Genomic Encyclopedia of Type Strains, Phase IV (KMG-IV): sequencing the most valuable type-strain genomes for metagenomic binning, comparative biology and taxonomic classification.</title>
        <authorList>
            <person name="Goeker M."/>
        </authorList>
    </citation>
    <scope>NUCLEOTIDE SEQUENCE [LARGE SCALE GENOMIC DNA]</scope>
    <source>
        <strain evidence="3 4">DSM 25540</strain>
    </source>
</reference>
<feature type="transmembrane region" description="Helical" evidence="1">
    <location>
        <begin position="45"/>
        <end position="74"/>
    </location>
</feature>
<dbReference type="RefSeq" id="WP_204695477.1">
    <property type="nucleotide sequence ID" value="NZ_JAFBEC010000001.1"/>
</dbReference>
<protein>
    <submittedName>
        <fullName evidence="3">ABC-type transport system involved in multi-copper enzyme maturation permease subunit</fullName>
    </submittedName>
</protein>
<evidence type="ECO:0000313" key="4">
    <source>
        <dbReference type="Proteomes" id="UP000741863"/>
    </source>
</evidence>
<proteinExistence type="predicted"/>
<dbReference type="Proteomes" id="UP000741863">
    <property type="component" value="Unassembled WGS sequence"/>
</dbReference>